<evidence type="ECO:0000313" key="2">
    <source>
        <dbReference type="EMBL" id="MYV17218.1"/>
    </source>
</evidence>
<evidence type="ECO:0000256" key="1">
    <source>
        <dbReference type="SAM" id="Phobius"/>
    </source>
</evidence>
<dbReference type="NCBIfam" id="NF033608">
    <property type="entry name" value="type_I_tox_Fst"/>
    <property type="match status" value="1"/>
</dbReference>
<dbReference type="Proteomes" id="UP000449209">
    <property type="component" value="Unassembled WGS sequence"/>
</dbReference>
<evidence type="ECO:0000313" key="3">
    <source>
        <dbReference type="Proteomes" id="UP000449209"/>
    </source>
</evidence>
<gene>
    <name evidence="2" type="ORF">GB993_06835</name>
</gene>
<name>A0A6N9I2X0_9LACO</name>
<comment type="caution">
    <text evidence="2">The sequence shown here is derived from an EMBL/GenBank/DDBJ whole genome shotgun (WGS) entry which is preliminary data.</text>
</comment>
<dbReference type="AlphaFoldDB" id="A0A6N9I2X0"/>
<reference evidence="2 3" key="1">
    <citation type="journal article" date="2019" name="Appl. Environ. Microbiol.">
        <title>Genetic determinants of hydroxycinnamic acid metabolism in heterofermentative lactobacilli.</title>
        <authorList>
            <person name="Gaur G."/>
            <person name="Oh J.H."/>
            <person name="Filannino P."/>
            <person name="Gobbetti M."/>
            <person name="van Pijkeren J.P."/>
            <person name="Ganzle M.G."/>
        </authorList>
    </citation>
    <scope>NUCLEOTIDE SEQUENCE [LARGE SCALE GENOMIC DNA]</scope>
    <source>
        <strain evidence="2 3">C5</strain>
    </source>
</reference>
<organism evidence="2 3">
    <name type="scientific">Furfurilactobacillus milii</name>
    <dbReference type="NCBI Taxonomy" id="2888272"/>
    <lineage>
        <taxon>Bacteria</taxon>
        <taxon>Bacillati</taxon>
        <taxon>Bacillota</taxon>
        <taxon>Bacilli</taxon>
        <taxon>Lactobacillales</taxon>
        <taxon>Lactobacillaceae</taxon>
        <taxon>Furfurilactobacillus</taxon>
    </lineage>
</organism>
<protein>
    <submittedName>
        <fullName evidence="2">Type I toxin-antitoxin system Fst family toxin</fullName>
    </submittedName>
</protein>
<keyword evidence="1" id="KW-0812">Transmembrane</keyword>
<proteinExistence type="predicted"/>
<dbReference type="RefSeq" id="WP_161003635.1">
    <property type="nucleotide sequence ID" value="NZ_WEZQ01000011.1"/>
</dbReference>
<keyword evidence="1" id="KW-1133">Transmembrane helix</keyword>
<accession>A0A6N9I2X0</accession>
<sequence>MLQMFLTIIVGPLVVGVLLILFMQWLNRNDKW</sequence>
<keyword evidence="1" id="KW-0472">Membrane</keyword>
<dbReference type="EMBL" id="WEZQ01000011">
    <property type="protein sequence ID" value="MYV17218.1"/>
    <property type="molecule type" value="Genomic_DNA"/>
</dbReference>
<feature type="transmembrane region" description="Helical" evidence="1">
    <location>
        <begin position="6"/>
        <end position="26"/>
    </location>
</feature>